<organism evidence="1 2">
    <name type="scientific">Austropuccinia psidii MF-1</name>
    <dbReference type="NCBI Taxonomy" id="1389203"/>
    <lineage>
        <taxon>Eukaryota</taxon>
        <taxon>Fungi</taxon>
        <taxon>Dikarya</taxon>
        <taxon>Basidiomycota</taxon>
        <taxon>Pucciniomycotina</taxon>
        <taxon>Pucciniomycetes</taxon>
        <taxon>Pucciniales</taxon>
        <taxon>Sphaerophragmiaceae</taxon>
        <taxon>Austropuccinia</taxon>
    </lineage>
</organism>
<keyword evidence="2" id="KW-1185">Reference proteome</keyword>
<dbReference type="AlphaFoldDB" id="A0A9Q3IBW9"/>
<evidence type="ECO:0000313" key="2">
    <source>
        <dbReference type="Proteomes" id="UP000765509"/>
    </source>
</evidence>
<proteinExistence type="predicted"/>
<comment type="caution">
    <text evidence="1">The sequence shown here is derived from an EMBL/GenBank/DDBJ whole genome shotgun (WGS) entry which is preliminary data.</text>
</comment>
<reference evidence="1" key="1">
    <citation type="submission" date="2021-03" db="EMBL/GenBank/DDBJ databases">
        <title>Draft genome sequence of rust myrtle Austropuccinia psidii MF-1, a brazilian biotype.</title>
        <authorList>
            <person name="Quecine M.C."/>
            <person name="Pachon D.M.R."/>
            <person name="Bonatelli M.L."/>
            <person name="Correr F.H."/>
            <person name="Franceschini L.M."/>
            <person name="Leite T.F."/>
            <person name="Margarido G.R.A."/>
            <person name="Almeida C.A."/>
            <person name="Ferrarezi J.A."/>
            <person name="Labate C.A."/>
        </authorList>
    </citation>
    <scope>NUCLEOTIDE SEQUENCE</scope>
    <source>
        <strain evidence="1">MF-1</strain>
    </source>
</reference>
<sequence length="215" mass="24901">MEGAQLSSVDSDMYPWDILETNLIFTHPEGSVRIKTEIVVMDNCTPQNIILGNDYLKIYGIDINNHKDRYSTIGENKRKRFSLSNIPKQISVLSPNKNTHKEEFFSKQLSEAKLNLVLSAKMRQELINFLYTYKNAFASDNKPLGTIRGNEVDITLNIDRPYPPVLRRPAYPEVLRSREALEKHIEELMQLGLLRKLGHNREVQFKTPVIIFRNN</sequence>
<dbReference type="Proteomes" id="UP000765509">
    <property type="component" value="Unassembled WGS sequence"/>
</dbReference>
<dbReference type="OrthoDB" id="3068303at2759"/>
<gene>
    <name evidence="1" type="ORF">O181_073335</name>
</gene>
<accession>A0A9Q3IBW9</accession>
<name>A0A9Q3IBW9_9BASI</name>
<dbReference type="EMBL" id="AVOT02038701">
    <property type="protein sequence ID" value="MBW0533620.1"/>
    <property type="molecule type" value="Genomic_DNA"/>
</dbReference>
<protein>
    <submittedName>
        <fullName evidence="1">Uncharacterized protein</fullName>
    </submittedName>
</protein>
<evidence type="ECO:0000313" key="1">
    <source>
        <dbReference type="EMBL" id="MBW0533620.1"/>
    </source>
</evidence>